<sequence length="343" mass="36322">MSPNRRAVLASTPALLLALSACSTGSADDTTAKGGASASAESGAFPVTITHAFGETEVTEAPKRIATVGWNDQDVVASFGIVPVGATKITWGGNAQGSTPWFDAAVQEVDPDAEIVRYDDADGIPVAEIAKLTPDLILGVNSGMTEEEYAKLTKIAPTVGYPDLAWGTPWQESVTIIGKAIGRPDEADRLIEETNQLIDDAVEENSAVKGKSVAWMSVSPTDMSKIDIYTSIDLRPQLLRRFGMEDADIVKKNSQGDAFFFSVSAEKARDIDADVLIFYTEDSQIEALKSDPLLSKIPAIERGSFVASADNTVAMTMSSPSPISMEVAVTKFLPSVADAAKAV</sequence>
<accession>A0A852VNI3</accession>
<dbReference type="CDD" id="cd01146">
    <property type="entry name" value="FhuD"/>
    <property type="match status" value="1"/>
</dbReference>
<evidence type="ECO:0000259" key="6">
    <source>
        <dbReference type="PROSITE" id="PS50983"/>
    </source>
</evidence>
<evidence type="ECO:0000256" key="5">
    <source>
        <dbReference type="SAM" id="SignalP"/>
    </source>
</evidence>
<gene>
    <name evidence="7" type="ORF">BJY20_001954</name>
</gene>
<keyword evidence="3" id="KW-0813">Transport</keyword>
<evidence type="ECO:0000256" key="4">
    <source>
        <dbReference type="ARBA" id="ARBA00022729"/>
    </source>
</evidence>
<dbReference type="EMBL" id="JACCAE010000001">
    <property type="protein sequence ID" value="NYF98562.1"/>
    <property type="molecule type" value="Genomic_DNA"/>
</dbReference>
<dbReference type="PROSITE" id="PS51257">
    <property type="entry name" value="PROKAR_LIPOPROTEIN"/>
    <property type="match status" value="1"/>
</dbReference>
<dbReference type="GO" id="GO:0030288">
    <property type="term" value="C:outer membrane-bounded periplasmic space"/>
    <property type="evidence" value="ECO:0007669"/>
    <property type="project" value="TreeGrafter"/>
</dbReference>
<evidence type="ECO:0000256" key="1">
    <source>
        <dbReference type="ARBA" id="ARBA00004196"/>
    </source>
</evidence>
<keyword evidence="4 5" id="KW-0732">Signal</keyword>
<dbReference type="PANTHER" id="PTHR30532:SF24">
    <property type="entry name" value="FERRIC ENTEROBACTIN-BINDING PERIPLASMIC PROTEIN FEPB"/>
    <property type="match status" value="1"/>
</dbReference>
<dbReference type="Pfam" id="PF01497">
    <property type="entry name" value="Peripla_BP_2"/>
    <property type="match status" value="1"/>
</dbReference>
<feature type="chain" id="PRO_5033038504" evidence="5">
    <location>
        <begin position="28"/>
        <end position="343"/>
    </location>
</feature>
<evidence type="ECO:0000256" key="3">
    <source>
        <dbReference type="ARBA" id="ARBA00022448"/>
    </source>
</evidence>
<comment type="similarity">
    <text evidence="2">Belongs to the bacterial solute-binding protein 8 family.</text>
</comment>
<comment type="subcellular location">
    <subcellularLocation>
        <location evidence="1">Cell envelope</location>
    </subcellularLocation>
</comment>
<dbReference type="PANTHER" id="PTHR30532">
    <property type="entry name" value="IRON III DICITRATE-BINDING PERIPLASMIC PROTEIN"/>
    <property type="match status" value="1"/>
</dbReference>
<reference evidence="7 8" key="1">
    <citation type="submission" date="2020-07" db="EMBL/GenBank/DDBJ databases">
        <title>Sequencing the genomes of 1000 actinobacteria strains.</title>
        <authorList>
            <person name="Klenk H.-P."/>
        </authorList>
    </citation>
    <scope>NUCLEOTIDE SEQUENCE [LARGE SCALE GENOMIC DNA]</scope>
    <source>
        <strain evidence="7 8">DSM 26154</strain>
    </source>
</reference>
<organism evidence="7 8">
    <name type="scientific">Janibacter cremeus</name>
    <dbReference type="NCBI Taxonomy" id="1285192"/>
    <lineage>
        <taxon>Bacteria</taxon>
        <taxon>Bacillati</taxon>
        <taxon>Actinomycetota</taxon>
        <taxon>Actinomycetes</taxon>
        <taxon>Micrococcales</taxon>
        <taxon>Intrasporangiaceae</taxon>
        <taxon>Janibacter</taxon>
    </lineage>
</organism>
<protein>
    <submittedName>
        <fullName evidence="7">Iron complex transport system substrate-binding protein</fullName>
    </submittedName>
</protein>
<dbReference type="Proteomes" id="UP000554054">
    <property type="component" value="Unassembled WGS sequence"/>
</dbReference>
<dbReference type="RefSeq" id="WP_185991358.1">
    <property type="nucleotide sequence ID" value="NZ_JACCAE010000001.1"/>
</dbReference>
<dbReference type="PROSITE" id="PS50983">
    <property type="entry name" value="FE_B12_PBP"/>
    <property type="match status" value="1"/>
</dbReference>
<name>A0A852VNI3_9MICO</name>
<evidence type="ECO:0000313" key="7">
    <source>
        <dbReference type="EMBL" id="NYF98562.1"/>
    </source>
</evidence>
<proteinExistence type="inferred from homology"/>
<dbReference type="Gene3D" id="3.40.50.1980">
    <property type="entry name" value="Nitrogenase molybdenum iron protein domain"/>
    <property type="match status" value="2"/>
</dbReference>
<feature type="signal peptide" evidence="5">
    <location>
        <begin position="1"/>
        <end position="27"/>
    </location>
</feature>
<evidence type="ECO:0000256" key="2">
    <source>
        <dbReference type="ARBA" id="ARBA00008814"/>
    </source>
</evidence>
<keyword evidence="8" id="KW-1185">Reference proteome</keyword>
<dbReference type="InterPro" id="IPR002491">
    <property type="entry name" value="ABC_transptr_periplasmic_BD"/>
</dbReference>
<dbReference type="SUPFAM" id="SSF53807">
    <property type="entry name" value="Helical backbone' metal receptor"/>
    <property type="match status" value="1"/>
</dbReference>
<dbReference type="GO" id="GO:1901678">
    <property type="term" value="P:iron coordination entity transport"/>
    <property type="evidence" value="ECO:0007669"/>
    <property type="project" value="UniProtKB-ARBA"/>
</dbReference>
<evidence type="ECO:0000313" key="8">
    <source>
        <dbReference type="Proteomes" id="UP000554054"/>
    </source>
</evidence>
<comment type="caution">
    <text evidence="7">The sequence shown here is derived from an EMBL/GenBank/DDBJ whole genome shotgun (WGS) entry which is preliminary data.</text>
</comment>
<feature type="domain" description="Fe/B12 periplasmic-binding" evidence="6">
    <location>
        <begin position="64"/>
        <end position="340"/>
    </location>
</feature>
<dbReference type="AlphaFoldDB" id="A0A852VNI3"/>
<dbReference type="InterPro" id="IPR051313">
    <property type="entry name" value="Bact_iron-sidero_bind"/>
</dbReference>